<proteinExistence type="predicted"/>
<accession>A0A183Q3G5</accession>
<keyword evidence="2" id="KW-1185">Reference proteome</keyword>
<gene>
    <name evidence="1" type="ORF">SMTD_LOCUS21151</name>
</gene>
<protein>
    <submittedName>
        <fullName evidence="1">Uncharacterized protein</fullName>
    </submittedName>
</protein>
<reference evidence="1 2" key="1">
    <citation type="submission" date="2018-11" db="EMBL/GenBank/DDBJ databases">
        <authorList>
            <consortium name="Pathogen Informatics"/>
        </authorList>
    </citation>
    <scope>NUCLEOTIDE SEQUENCE [LARGE SCALE GENOMIC DNA]</scope>
    <source>
        <strain>Denwood</strain>
        <strain evidence="2">Zambia</strain>
    </source>
</reference>
<dbReference type="Proteomes" id="UP000269396">
    <property type="component" value="Unassembled WGS sequence"/>
</dbReference>
<organism evidence="1 2">
    <name type="scientific">Schistosoma mattheei</name>
    <dbReference type="NCBI Taxonomy" id="31246"/>
    <lineage>
        <taxon>Eukaryota</taxon>
        <taxon>Metazoa</taxon>
        <taxon>Spiralia</taxon>
        <taxon>Lophotrochozoa</taxon>
        <taxon>Platyhelminthes</taxon>
        <taxon>Trematoda</taxon>
        <taxon>Digenea</taxon>
        <taxon>Strigeidida</taxon>
        <taxon>Schistosomatoidea</taxon>
        <taxon>Schistosomatidae</taxon>
        <taxon>Schistosoma</taxon>
    </lineage>
</organism>
<name>A0A183Q3G5_9TREM</name>
<sequence>MTSNVGSQVIAEHAQQLRYVSGNDGLAHLNLVPVNSPLKYYDSKLITVTDLHAFFVLL</sequence>
<evidence type="ECO:0000313" key="2">
    <source>
        <dbReference type="Proteomes" id="UP000269396"/>
    </source>
</evidence>
<evidence type="ECO:0000313" key="1">
    <source>
        <dbReference type="EMBL" id="VDP84249.1"/>
    </source>
</evidence>
<dbReference type="EMBL" id="UZAL01046465">
    <property type="protein sequence ID" value="VDP84249.1"/>
    <property type="molecule type" value="Genomic_DNA"/>
</dbReference>
<dbReference type="AlphaFoldDB" id="A0A183Q3G5"/>